<accession>Q4C858</accession>
<sequence length="67" mass="7320">MTNTSVNPARSTGVALFCGNVEIIAQLWLFWLAPIIGGVLGGWVYANFFETAKETQPLEPIEPALKQ</sequence>
<dbReference type="InterPro" id="IPR023271">
    <property type="entry name" value="Aquaporin-like"/>
</dbReference>
<dbReference type="Pfam" id="PF00230">
    <property type="entry name" value="MIP"/>
    <property type="match status" value="1"/>
</dbReference>
<organism evidence="6 7">
    <name type="scientific">Crocosphaera watsonii WH 8501</name>
    <dbReference type="NCBI Taxonomy" id="165597"/>
    <lineage>
        <taxon>Bacteria</taxon>
        <taxon>Bacillati</taxon>
        <taxon>Cyanobacteriota</taxon>
        <taxon>Cyanophyceae</taxon>
        <taxon>Oscillatoriophycideae</taxon>
        <taxon>Chroococcales</taxon>
        <taxon>Aphanothecaceae</taxon>
        <taxon>Crocosphaera</taxon>
    </lineage>
</organism>
<dbReference type="GO" id="GO:0015267">
    <property type="term" value="F:channel activity"/>
    <property type="evidence" value="ECO:0007669"/>
    <property type="project" value="InterPro"/>
</dbReference>
<reference evidence="6" key="1">
    <citation type="submission" date="2004-02" db="EMBL/GenBank/DDBJ databases">
        <authorList>
            <consortium name="DOE Joint Genome Institute"/>
        </authorList>
    </citation>
    <scope>NUCLEOTIDE SEQUENCE [LARGE SCALE GENOMIC DNA]</scope>
    <source>
        <strain evidence="6">WH 8501</strain>
    </source>
</reference>
<dbReference type="Gene3D" id="1.20.1080.10">
    <property type="entry name" value="Glycerol uptake facilitator protein"/>
    <property type="match status" value="1"/>
</dbReference>
<dbReference type="GO" id="GO:0016020">
    <property type="term" value="C:membrane"/>
    <property type="evidence" value="ECO:0007669"/>
    <property type="project" value="UniProtKB-SubCell"/>
</dbReference>
<keyword evidence="3 5" id="KW-1133">Transmembrane helix</keyword>
<dbReference type="Proteomes" id="UP000003922">
    <property type="component" value="Unassembled WGS sequence"/>
</dbReference>
<dbReference type="EMBL" id="AADV02000002">
    <property type="protein sequence ID" value="EAM52413.1"/>
    <property type="molecule type" value="Genomic_DNA"/>
</dbReference>
<proteinExistence type="predicted"/>
<evidence type="ECO:0000256" key="4">
    <source>
        <dbReference type="ARBA" id="ARBA00023136"/>
    </source>
</evidence>
<reference evidence="6" key="3">
    <citation type="submission" date="2016-12" db="EMBL/GenBank/DDBJ databases">
        <title>Annotation of the draft genome assembly of Crocosphaera watsonii WH 8501.</title>
        <authorList>
            <consortium name="US DOE Joint Genome Institute (JGI-ORNL)"/>
            <person name="Larimer F."/>
            <person name="Land M."/>
        </authorList>
    </citation>
    <scope>NUCLEOTIDE SEQUENCE</scope>
    <source>
        <strain evidence="6">WH 8501</strain>
    </source>
</reference>
<evidence type="ECO:0000256" key="5">
    <source>
        <dbReference type="SAM" id="Phobius"/>
    </source>
</evidence>
<gene>
    <name evidence="6" type="ORF">CwatDRAFT_5793</name>
</gene>
<protein>
    <submittedName>
        <fullName evidence="6">Water channel protein</fullName>
    </submittedName>
</protein>
<dbReference type="InterPro" id="IPR000425">
    <property type="entry name" value="MIP"/>
</dbReference>
<evidence type="ECO:0000256" key="2">
    <source>
        <dbReference type="ARBA" id="ARBA00022692"/>
    </source>
</evidence>
<keyword evidence="4 5" id="KW-0472">Membrane</keyword>
<name>Q4C858_CROWT</name>
<feature type="transmembrane region" description="Helical" evidence="5">
    <location>
        <begin position="23"/>
        <end position="46"/>
    </location>
</feature>
<comment type="caution">
    <text evidence="6">The sequence shown here is derived from an EMBL/GenBank/DDBJ whole genome shotgun (WGS) entry which is preliminary data.</text>
</comment>
<dbReference type="SUPFAM" id="SSF81338">
    <property type="entry name" value="Aquaporin-like"/>
    <property type="match status" value="1"/>
</dbReference>
<evidence type="ECO:0000313" key="6">
    <source>
        <dbReference type="EMBL" id="EAM52413.1"/>
    </source>
</evidence>
<comment type="subcellular location">
    <subcellularLocation>
        <location evidence="1">Membrane</location>
        <topology evidence="1">Multi-pass membrane protein</topology>
    </subcellularLocation>
</comment>
<evidence type="ECO:0000313" key="7">
    <source>
        <dbReference type="Proteomes" id="UP000003922"/>
    </source>
</evidence>
<keyword evidence="2 5" id="KW-0812">Transmembrane</keyword>
<evidence type="ECO:0000256" key="1">
    <source>
        <dbReference type="ARBA" id="ARBA00004141"/>
    </source>
</evidence>
<evidence type="ECO:0000256" key="3">
    <source>
        <dbReference type="ARBA" id="ARBA00022989"/>
    </source>
</evidence>
<keyword evidence="7" id="KW-1185">Reference proteome</keyword>
<dbReference type="KEGG" id="cwa:CwatDRAFT_5793"/>
<dbReference type="AlphaFoldDB" id="Q4C858"/>
<reference evidence="6" key="2">
    <citation type="submission" date="2005-06" db="EMBL/GenBank/DDBJ databases">
        <title>Sequencing of the draft genome and assembly of Crocosphaera watsonii WH 8501.</title>
        <authorList>
            <consortium name="US DOE Joint Genome Institute (JGI-PGF)"/>
            <person name="Copeland A."/>
            <person name="Lucas S."/>
            <person name="Lapidus A."/>
            <person name="Barry K."/>
            <person name="Detter C."/>
            <person name="Glavina T."/>
            <person name="Hammon N."/>
            <person name="Israni S."/>
            <person name="Pitluck S."/>
            <person name="Richardson P."/>
        </authorList>
    </citation>
    <scope>NUCLEOTIDE SEQUENCE [LARGE SCALE GENOMIC DNA]</scope>
    <source>
        <strain evidence="6">WH 8501</strain>
    </source>
</reference>